<feature type="region of interest" description="Disordered" evidence="2">
    <location>
        <begin position="437"/>
        <end position="473"/>
    </location>
</feature>
<sequence length="664" mass="72445">MASNNITEDSDRVQLMQHIPMARLPSADRPIYRVFPSHDDEGSPYIRMQDVYVALQYPGDILIFKDEYQQSPVLIQGVIDGNPGWIPYYPNRTLYFRRSDQEFEPNSPTLLSPPHPARSRLGSTRIRSSRRGSPPLLSPRVGSPSLSPPRPGSYGVGPSRKKSPRLSPMRSSAGGAISFRIASPPCSSGNSSPYAISSSTGRSSSARRSAGSRKRQQPSQHAEQPQPDEAHSDPAASPTVAGSHDPAASPTVAGSHDPATSSSVSGSGCGSPGTSAPVARQAQRQSQCNDGLADMISLAEEQLNDSRTREEQSIRTVNQFLDESAYLSQYNYDLKRQIHALQQDNQNLLQDNQVLYQNNQALQQDSRSLQQVNQNLAQENQVLHQEIQTIHQNYGDLQNLNHLREQEICDLRCQNAHFHHREGTFVCIICSQRQQGGSGAVSPSSSSPSRSTNPRGPSSLRRIAPAPPQNPQALVCPEEANWRYIRGPSAPKQGGQVTLHQGEAAGSSSGAPYIDSSILDTSPTLPPPATEGFDEDPTTTAAATLLQVAQSQSQVLNDQGRHAAHGSPSSQSPSAVAAAMVADFVERDIIDPYNSCTLDYRVHDWVHGVHESNPSNEGSSTPDTEDEEVGQDEDKEFEEDDDYEVKEEEYEECEIEEGEVKDGQ</sequence>
<organism evidence="3 4">
    <name type="scientific">Linnemannia schmuckeri</name>
    <dbReference type="NCBI Taxonomy" id="64567"/>
    <lineage>
        <taxon>Eukaryota</taxon>
        <taxon>Fungi</taxon>
        <taxon>Fungi incertae sedis</taxon>
        <taxon>Mucoromycota</taxon>
        <taxon>Mortierellomycotina</taxon>
        <taxon>Mortierellomycetes</taxon>
        <taxon>Mortierellales</taxon>
        <taxon>Mortierellaceae</taxon>
        <taxon>Linnemannia</taxon>
    </lineage>
</organism>
<proteinExistence type="predicted"/>
<accession>A0A9P5V4L0</accession>
<dbReference type="Proteomes" id="UP000748756">
    <property type="component" value="Unassembled WGS sequence"/>
</dbReference>
<evidence type="ECO:0000313" key="3">
    <source>
        <dbReference type="EMBL" id="KAF9134794.1"/>
    </source>
</evidence>
<feature type="coiled-coil region" evidence="1">
    <location>
        <begin position="331"/>
        <end position="393"/>
    </location>
</feature>
<evidence type="ECO:0000256" key="2">
    <source>
        <dbReference type="SAM" id="MobiDB-lite"/>
    </source>
</evidence>
<dbReference type="AlphaFoldDB" id="A0A9P5V4L0"/>
<feature type="compositionally biased region" description="Low complexity" evidence="2">
    <location>
        <begin position="565"/>
        <end position="574"/>
    </location>
</feature>
<feature type="compositionally biased region" description="Polar residues" evidence="2">
    <location>
        <begin position="185"/>
        <end position="196"/>
    </location>
</feature>
<protein>
    <submittedName>
        <fullName evidence="3">Uncharacterized protein</fullName>
    </submittedName>
</protein>
<feature type="compositionally biased region" description="Polar residues" evidence="2">
    <location>
        <begin position="612"/>
        <end position="622"/>
    </location>
</feature>
<comment type="caution">
    <text evidence="3">The sequence shown here is derived from an EMBL/GenBank/DDBJ whole genome shotgun (WGS) entry which is preliminary data.</text>
</comment>
<evidence type="ECO:0000256" key="1">
    <source>
        <dbReference type="SAM" id="Coils"/>
    </source>
</evidence>
<keyword evidence="1" id="KW-0175">Coiled coil</keyword>
<feature type="region of interest" description="Disordered" evidence="2">
    <location>
        <begin position="486"/>
        <end position="536"/>
    </location>
</feature>
<dbReference type="EMBL" id="JAAAUQ010001736">
    <property type="protein sequence ID" value="KAF9134794.1"/>
    <property type="molecule type" value="Genomic_DNA"/>
</dbReference>
<feature type="compositionally biased region" description="Low complexity" evidence="2">
    <location>
        <begin position="197"/>
        <end position="209"/>
    </location>
</feature>
<feature type="region of interest" description="Disordered" evidence="2">
    <location>
        <begin position="552"/>
        <end position="574"/>
    </location>
</feature>
<dbReference type="OrthoDB" id="2442338at2759"/>
<name>A0A9P5V4L0_9FUNG</name>
<keyword evidence="4" id="KW-1185">Reference proteome</keyword>
<feature type="compositionally biased region" description="Acidic residues" evidence="2">
    <location>
        <begin position="623"/>
        <end position="657"/>
    </location>
</feature>
<feature type="compositionally biased region" description="Low complexity" evidence="2">
    <location>
        <begin position="119"/>
        <end position="145"/>
    </location>
</feature>
<evidence type="ECO:0000313" key="4">
    <source>
        <dbReference type="Proteomes" id="UP000748756"/>
    </source>
</evidence>
<feature type="region of interest" description="Disordered" evidence="2">
    <location>
        <begin position="103"/>
        <end position="288"/>
    </location>
</feature>
<feature type="region of interest" description="Disordered" evidence="2">
    <location>
        <begin position="609"/>
        <end position="664"/>
    </location>
</feature>
<gene>
    <name evidence="3" type="ORF">BG015_003368</name>
</gene>
<feature type="compositionally biased region" description="Low complexity" evidence="2">
    <location>
        <begin position="440"/>
        <end position="459"/>
    </location>
</feature>
<reference evidence="3" key="1">
    <citation type="journal article" date="2020" name="Fungal Divers.">
        <title>Resolving the Mortierellaceae phylogeny through synthesis of multi-gene phylogenetics and phylogenomics.</title>
        <authorList>
            <person name="Vandepol N."/>
            <person name="Liber J."/>
            <person name="Desiro A."/>
            <person name="Na H."/>
            <person name="Kennedy M."/>
            <person name="Barry K."/>
            <person name="Grigoriev I.V."/>
            <person name="Miller A.N."/>
            <person name="O'Donnell K."/>
            <person name="Stajich J.E."/>
            <person name="Bonito G."/>
        </authorList>
    </citation>
    <scope>NUCLEOTIDE SEQUENCE</scope>
    <source>
        <strain evidence="3">NRRL 6426</strain>
    </source>
</reference>